<comment type="function">
    <text evidence="10 13">F(1)F(0) ATP synthase produces ATP from ADP in the presence of a proton or sodium gradient. F-type ATPases consist of two structural domains, F(1) containing the extramembraneous catalytic core and F(0) containing the membrane proton channel, linked together by a central stalk and a peripheral stalk. During catalysis, ATP synthesis in the catalytic domain of F(1) is coupled via a rotary mechanism of the central stalk subunits to proton translocation.</text>
</comment>
<comment type="subunit">
    <text evidence="13">F-type ATPases have 2 components, F(1) - the catalytic core - and F(0) - the membrane proton channel. F(1) has five subunits: alpha(3), beta(3), gamma(1), delta(1), epsilon(1). F(0) has three main subunits: a(1), b(2) and c(10-14). The alpha and beta chains form an alternating ring which encloses part of the gamma chain. F(1) is attached to F(0) by a central stalk formed by the gamma and epsilon chains, while a peripheral stalk is formed by the delta and b chains.</text>
</comment>
<dbReference type="GO" id="GO:0012505">
    <property type="term" value="C:endomembrane system"/>
    <property type="evidence" value="ECO:0007669"/>
    <property type="project" value="UniProtKB-SubCell"/>
</dbReference>
<evidence type="ECO:0000256" key="4">
    <source>
        <dbReference type="ARBA" id="ARBA00022692"/>
    </source>
</evidence>
<dbReference type="AlphaFoldDB" id="I2PY04"/>
<name>I2PY04_9BACT</name>
<keyword evidence="5 13" id="KW-0375">Hydrogen ion transport</keyword>
<evidence type="ECO:0000256" key="9">
    <source>
        <dbReference type="ARBA" id="ARBA00023310"/>
    </source>
</evidence>
<evidence type="ECO:0000256" key="6">
    <source>
        <dbReference type="ARBA" id="ARBA00022989"/>
    </source>
</evidence>
<proteinExistence type="inferred from homology"/>
<dbReference type="STRING" id="596152.DesU5LDRAFT_0705"/>
<keyword evidence="7 13" id="KW-0406">Ion transport</keyword>
<reference evidence="15" key="1">
    <citation type="submission" date="2011-11" db="EMBL/GenBank/DDBJ databases">
        <title>Improved High-Quality Draft sequence of Desulfovibrio sp. U5L.</title>
        <authorList>
            <consortium name="US DOE Joint Genome Institute"/>
            <person name="Lucas S."/>
            <person name="Han J."/>
            <person name="Lapidus A."/>
            <person name="Cheng J.-F."/>
            <person name="Goodwin L."/>
            <person name="Pitluck S."/>
            <person name="Peters L."/>
            <person name="Ovchinnikova G."/>
            <person name="Held B."/>
            <person name="Detter J.C."/>
            <person name="Han C."/>
            <person name="Tapia R."/>
            <person name="Land M."/>
            <person name="Hauser L."/>
            <person name="Kyrpides N."/>
            <person name="Ivanova N."/>
            <person name="Pagani I."/>
            <person name="Gabster J."/>
            <person name="Walker C."/>
            <person name="Stolyar S."/>
            <person name="Stahl D."/>
            <person name="Arkin A."/>
            <person name="Dehal P."/>
            <person name="Hazen T."/>
            <person name="Woyke T."/>
        </authorList>
    </citation>
    <scope>NUCLEOTIDE SEQUENCE [LARGE SCALE GENOMIC DNA]</scope>
    <source>
        <strain evidence="15">U5L</strain>
    </source>
</reference>
<evidence type="ECO:0000256" key="1">
    <source>
        <dbReference type="ARBA" id="ARBA00005513"/>
    </source>
</evidence>
<keyword evidence="13" id="KW-1003">Cell membrane</keyword>
<dbReference type="Pfam" id="PF00430">
    <property type="entry name" value="ATP-synt_B"/>
    <property type="match status" value="1"/>
</dbReference>
<dbReference type="OrthoDB" id="9794968at2"/>
<evidence type="ECO:0000256" key="2">
    <source>
        <dbReference type="ARBA" id="ARBA00022448"/>
    </source>
</evidence>
<evidence type="ECO:0000256" key="12">
    <source>
        <dbReference type="ARBA" id="ARBA00037847"/>
    </source>
</evidence>
<dbReference type="GO" id="GO:0046933">
    <property type="term" value="F:proton-transporting ATP synthase activity, rotational mechanism"/>
    <property type="evidence" value="ECO:0007669"/>
    <property type="project" value="UniProtKB-UniRule"/>
</dbReference>
<sequence>MIDLNATFFVQFVNFLLILILLNVILIGPIRRVLKKRAELVASQMEGIESFAVSADAKLRDYELALDAARQAATVERTAMKAEGQAQEKTLLDAAGAEAASSVQAARADIAAQSAAAQKALKSSVSGLASKAVAKVLAA</sequence>
<evidence type="ECO:0000256" key="11">
    <source>
        <dbReference type="ARBA" id="ARBA00025614"/>
    </source>
</evidence>
<evidence type="ECO:0000256" key="3">
    <source>
        <dbReference type="ARBA" id="ARBA00022547"/>
    </source>
</evidence>
<evidence type="ECO:0000256" key="5">
    <source>
        <dbReference type="ARBA" id="ARBA00022781"/>
    </source>
</evidence>
<dbReference type="GO" id="GO:0046961">
    <property type="term" value="F:proton-transporting ATPase activity, rotational mechanism"/>
    <property type="evidence" value="ECO:0007669"/>
    <property type="project" value="TreeGrafter"/>
</dbReference>
<dbReference type="InterPro" id="IPR050059">
    <property type="entry name" value="ATP_synthase_B_chain"/>
</dbReference>
<comment type="subcellular location">
    <subcellularLocation>
        <location evidence="13">Cell membrane</location>
        <topology evidence="13">Single-pass membrane protein</topology>
    </subcellularLocation>
    <subcellularLocation>
        <location evidence="12">Endomembrane system</location>
        <topology evidence="12">Single-pass membrane protein</topology>
    </subcellularLocation>
</comment>
<dbReference type="eggNOG" id="COG0711">
    <property type="taxonomic scope" value="Bacteria"/>
</dbReference>
<evidence type="ECO:0000256" key="14">
    <source>
        <dbReference type="RuleBase" id="RU003848"/>
    </source>
</evidence>
<dbReference type="GO" id="GO:0005886">
    <property type="term" value="C:plasma membrane"/>
    <property type="evidence" value="ECO:0007669"/>
    <property type="project" value="UniProtKB-SubCell"/>
</dbReference>
<organism evidence="15">
    <name type="scientific">Desulfovibrio sp. U5L</name>
    <dbReference type="NCBI Taxonomy" id="596152"/>
    <lineage>
        <taxon>Bacteria</taxon>
        <taxon>Pseudomonadati</taxon>
        <taxon>Thermodesulfobacteriota</taxon>
        <taxon>Desulfovibrionia</taxon>
        <taxon>Desulfovibrionales</taxon>
        <taxon>Desulfovibrionaceae</taxon>
        <taxon>Desulfovibrio</taxon>
    </lineage>
</organism>
<keyword evidence="4 13" id="KW-0812">Transmembrane</keyword>
<evidence type="ECO:0000256" key="7">
    <source>
        <dbReference type="ARBA" id="ARBA00023065"/>
    </source>
</evidence>
<evidence type="ECO:0000256" key="8">
    <source>
        <dbReference type="ARBA" id="ARBA00023136"/>
    </source>
</evidence>
<dbReference type="PANTHER" id="PTHR33445:SF2">
    <property type="entry name" value="ATP SYNTHASE SUBUNIT B', CHLOROPLASTIC"/>
    <property type="match status" value="1"/>
</dbReference>
<dbReference type="EMBL" id="JH600068">
    <property type="protein sequence ID" value="EIG52410.1"/>
    <property type="molecule type" value="Genomic_DNA"/>
</dbReference>
<keyword evidence="9 13" id="KW-0066">ATP synthesis</keyword>
<dbReference type="HOGENOM" id="CLU_079215_9_3_7"/>
<comment type="similarity">
    <text evidence="1 13 14">Belongs to the ATPase B chain family.</text>
</comment>
<protein>
    <recommendedName>
        <fullName evidence="13">ATP synthase subunit b</fullName>
    </recommendedName>
    <alternativeName>
        <fullName evidence="13">ATP synthase F(0) sector subunit b</fullName>
    </alternativeName>
    <alternativeName>
        <fullName evidence="13">ATPase subunit I</fullName>
    </alternativeName>
    <alternativeName>
        <fullName evidence="13">F-type ATPase subunit b</fullName>
        <shortName evidence="13">F-ATPase subunit b</shortName>
    </alternativeName>
</protein>
<dbReference type="HAMAP" id="MF_01398">
    <property type="entry name" value="ATP_synth_b_bprime"/>
    <property type="match status" value="1"/>
</dbReference>
<dbReference type="InterPro" id="IPR002146">
    <property type="entry name" value="ATP_synth_b/b'su_bac/chlpt"/>
</dbReference>
<feature type="transmembrane region" description="Helical" evidence="13">
    <location>
        <begin position="6"/>
        <end position="27"/>
    </location>
</feature>
<evidence type="ECO:0000256" key="13">
    <source>
        <dbReference type="HAMAP-Rule" id="MF_01398"/>
    </source>
</evidence>
<gene>
    <name evidence="13" type="primary">atpF</name>
    <name evidence="15" type="ORF">DesU5LDRAFT_0705</name>
</gene>
<keyword evidence="8 13" id="KW-0472">Membrane</keyword>
<dbReference type="GO" id="GO:0045259">
    <property type="term" value="C:proton-transporting ATP synthase complex"/>
    <property type="evidence" value="ECO:0007669"/>
    <property type="project" value="UniProtKB-KW"/>
</dbReference>
<keyword evidence="6 13" id="KW-1133">Transmembrane helix</keyword>
<accession>I2PY04</accession>
<comment type="function">
    <text evidence="11">Component of the F(0) channel, it forms part of the peripheral stalk, linking F(1) to F(0). The b'-subunit is a diverged and duplicated form of b found in plants and photosynthetic bacteria.</text>
</comment>
<keyword evidence="2 13" id="KW-0813">Transport</keyword>
<dbReference type="PANTHER" id="PTHR33445">
    <property type="entry name" value="ATP SYNTHASE SUBUNIT B', CHLOROPLASTIC"/>
    <property type="match status" value="1"/>
</dbReference>
<keyword evidence="3 13" id="KW-0138">CF(0)</keyword>
<dbReference type="CDD" id="cd06503">
    <property type="entry name" value="ATP-synt_Fo_b"/>
    <property type="match status" value="1"/>
</dbReference>
<evidence type="ECO:0000256" key="10">
    <source>
        <dbReference type="ARBA" id="ARBA00025198"/>
    </source>
</evidence>
<evidence type="ECO:0000313" key="15">
    <source>
        <dbReference type="EMBL" id="EIG52410.1"/>
    </source>
</evidence>